<dbReference type="EMBL" id="DXAV01000071">
    <property type="protein sequence ID" value="HIZ92180.1"/>
    <property type="molecule type" value="Genomic_DNA"/>
</dbReference>
<dbReference type="InterPro" id="IPR029140">
    <property type="entry name" value="Mfa1_C"/>
</dbReference>
<sequence length="551" mass="60353">MKLSGFLVGTLACTLFAACSNEENSAINSGQEEGQLSYVAVNIVNANPTGSRVEGGEYENGEGPENAITKARFYLFNASGNPYTVTTNEAPGAVEATNYVDITTLEDQGKDEPNVESIKKGLLVFKGTTTELPTSIVAVLNPPATLTGSKSLSDLQTAIADYSSTTCFVMSNSVYASEGTEVVATDIVGKVAQSQPDAEANPVDIYVERVLAKVRVTFSNADKENQYKVSEDGEPDVYAKILGWAVTRTADKSNLLKGIDPTWDNTTLGFTWNDEPFHRSYWATTSTTVTLEKKSQDEIINDQKPATPEGATNISVPRYCQENTKADEHTEVVVVAQLVNEEGNPNPIYKYFGEEHDSEEDILTLIANKYNNVYYTRTGGTSLPEEGTEYEYESFITPDNIHFEATTPETGGEDYEAIAQLNDDALNGVTIYIENPEYNGENEKYIELTNAETTINKELAKNPAQIAKEGYVYYYTPIKHLGTTTGSTGEYGVVRNHVYAVTITDIKGYGTPIFDPDKDIDTTHPSNEEVYIAARINVLSWRVVSSDVTLE</sequence>
<protein>
    <submittedName>
        <fullName evidence="3">Mfa1 family fimbria major subunit</fullName>
    </submittedName>
</protein>
<dbReference type="PROSITE" id="PS51257">
    <property type="entry name" value="PROKAR_LIPOPROTEIN"/>
    <property type="match status" value="1"/>
</dbReference>
<reference evidence="3" key="1">
    <citation type="journal article" date="2021" name="PeerJ">
        <title>Extensive microbial diversity within the chicken gut microbiome revealed by metagenomics and culture.</title>
        <authorList>
            <person name="Gilroy R."/>
            <person name="Ravi A."/>
            <person name="Getino M."/>
            <person name="Pursley I."/>
            <person name="Horton D.L."/>
            <person name="Alikhan N.F."/>
            <person name="Baker D."/>
            <person name="Gharbi K."/>
            <person name="Hall N."/>
            <person name="Watson M."/>
            <person name="Adriaenssens E.M."/>
            <person name="Foster-Nyarko E."/>
            <person name="Jarju S."/>
            <person name="Secka A."/>
            <person name="Antonio M."/>
            <person name="Oren A."/>
            <person name="Chaudhuri R.R."/>
            <person name="La Ragione R."/>
            <person name="Hildebrand F."/>
            <person name="Pallen M.J."/>
        </authorList>
    </citation>
    <scope>NUCLEOTIDE SEQUENCE</scope>
    <source>
        <strain evidence="3">CHK118-2852</strain>
    </source>
</reference>
<dbReference type="GO" id="GO:0009418">
    <property type="term" value="C:pilus shaft"/>
    <property type="evidence" value="ECO:0007669"/>
    <property type="project" value="InterPro"/>
</dbReference>
<proteinExistence type="predicted"/>
<evidence type="ECO:0000313" key="3">
    <source>
        <dbReference type="EMBL" id="HIZ92180.1"/>
    </source>
</evidence>
<organism evidence="3 4">
    <name type="scientific">Candidatus Bacteroides merdavium</name>
    <dbReference type="NCBI Taxonomy" id="2838472"/>
    <lineage>
        <taxon>Bacteria</taxon>
        <taxon>Pseudomonadati</taxon>
        <taxon>Bacteroidota</taxon>
        <taxon>Bacteroidia</taxon>
        <taxon>Bacteroidales</taxon>
        <taxon>Bacteroidaceae</taxon>
        <taxon>Bacteroides</taxon>
    </lineage>
</organism>
<comment type="caution">
    <text evidence="3">The sequence shown here is derived from an EMBL/GenBank/DDBJ whole genome shotgun (WGS) entry which is preliminary data.</text>
</comment>
<feature type="signal peptide" evidence="1">
    <location>
        <begin position="1"/>
        <end position="17"/>
    </location>
</feature>
<dbReference type="Gene3D" id="2.60.40.3690">
    <property type="match status" value="1"/>
</dbReference>
<accession>A0A9D2KDP8</accession>
<dbReference type="Proteomes" id="UP000824108">
    <property type="component" value="Unassembled WGS sequence"/>
</dbReference>
<dbReference type="Pfam" id="PF15495">
    <property type="entry name" value="Fimbrillin_C"/>
    <property type="match status" value="1"/>
</dbReference>
<reference evidence="3" key="2">
    <citation type="submission" date="2021-04" db="EMBL/GenBank/DDBJ databases">
        <authorList>
            <person name="Gilroy R."/>
        </authorList>
    </citation>
    <scope>NUCLEOTIDE SEQUENCE</scope>
    <source>
        <strain evidence="3">CHK118-2852</strain>
    </source>
</reference>
<dbReference type="AlphaFoldDB" id="A0A9D2KDP8"/>
<evidence type="ECO:0000259" key="2">
    <source>
        <dbReference type="Pfam" id="PF15495"/>
    </source>
</evidence>
<feature type="domain" description="Minor fimbrium subunit Mfa1 C-terminal" evidence="2">
    <location>
        <begin position="468"/>
        <end position="545"/>
    </location>
</feature>
<evidence type="ECO:0000256" key="1">
    <source>
        <dbReference type="SAM" id="SignalP"/>
    </source>
</evidence>
<keyword evidence="1" id="KW-0732">Signal</keyword>
<evidence type="ECO:0000313" key="4">
    <source>
        <dbReference type="Proteomes" id="UP000824108"/>
    </source>
</evidence>
<gene>
    <name evidence="3" type="ORF">H9807_08710</name>
</gene>
<feature type="chain" id="PRO_5038811320" evidence="1">
    <location>
        <begin position="18"/>
        <end position="551"/>
    </location>
</feature>
<dbReference type="InterPro" id="IPR047786">
    <property type="entry name" value="Mfa1_fim"/>
</dbReference>
<dbReference type="Gene3D" id="2.60.40.2580">
    <property type="match status" value="1"/>
</dbReference>
<name>A0A9D2KDP8_9BACE</name>
<dbReference type="NCBIfam" id="NF038041">
    <property type="entry name" value="fim_Mfa1_fam"/>
    <property type="match status" value="1"/>
</dbReference>